<evidence type="ECO:0000256" key="6">
    <source>
        <dbReference type="ARBA" id="ARBA00022729"/>
    </source>
</evidence>
<keyword evidence="6 18" id="KW-0732">Signal</keyword>
<dbReference type="InterPro" id="IPR019594">
    <property type="entry name" value="Glu/Gly-bd"/>
</dbReference>
<evidence type="ECO:0000256" key="2">
    <source>
        <dbReference type="ARBA" id="ARBA00008685"/>
    </source>
</evidence>
<evidence type="ECO:0000256" key="11">
    <source>
        <dbReference type="ARBA" id="ARBA00023180"/>
    </source>
</evidence>
<dbReference type="InterPro" id="IPR044440">
    <property type="entry name" value="GABAb_receptor_plant_PBP1"/>
</dbReference>
<keyword evidence="9 15" id="KW-0472">Membrane</keyword>
<feature type="chain" id="PRO_5046330577" description="Glutamate receptor" evidence="18">
    <location>
        <begin position="24"/>
        <end position="910"/>
    </location>
</feature>
<feature type="signal peptide" evidence="18">
    <location>
        <begin position="1"/>
        <end position="23"/>
    </location>
</feature>
<evidence type="ECO:0000256" key="8">
    <source>
        <dbReference type="ARBA" id="ARBA00023065"/>
    </source>
</evidence>
<protein>
    <recommendedName>
        <fullName evidence="15">Glutamate receptor</fullName>
    </recommendedName>
</protein>
<dbReference type="InterPro" id="IPR001828">
    <property type="entry name" value="ANF_lig-bd_rcpt"/>
</dbReference>
<evidence type="ECO:0000256" key="16">
    <source>
        <dbReference type="SAM" id="MobiDB-lite"/>
    </source>
</evidence>
<name>A0ABY9CU72_VITVI</name>
<dbReference type="CDD" id="cd13686">
    <property type="entry name" value="GluR_Plant"/>
    <property type="match status" value="1"/>
</dbReference>
<proteinExistence type="inferred from homology"/>
<dbReference type="Pfam" id="PF00060">
    <property type="entry name" value="Lig_chan"/>
    <property type="match status" value="1"/>
</dbReference>
<evidence type="ECO:0000256" key="10">
    <source>
        <dbReference type="ARBA" id="ARBA00023170"/>
    </source>
</evidence>
<dbReference type="SUPFAM" id="SSF53822">
    <property type="entry name" value="Periplasmic binding protein-like I"/>
    <property type="match status" value="1"/>
</dbReference>
<evidence type="ECO:0000256" key="3">
    <source>
        <dbReference type="ARBA" id="ARBA00011095"/>
    </source>
</evidence>
<keyword evidence="11" id="KW-0325">Glycoprotein</keyword>
<keyword evidence="4 15" id="KW-0813">Transport</keyword>
<dbReference type="Gene3D" id="3.40.50.2300">
    <property type="match status" value="2"/>
</dbReference>
<evidence type="ECO:0000256" key="5">
    <source>
        <dbReference type="ARBA" id="ARBA00022692"/>
    </source>
</evidence>
<keyword evidence="13 15" id="KW-0407">Ion channel</keyword>
<dbReference type="InterPro" id="IPR017103">
    <property type="entry name" value="Iontropic_Glu_rcpt_pln"/>
</dbReference>
<dbReference type="PIRSF" id="PIRSF037090">
    <property type="entry name" value="Iontro_Glu-like_rcpt_pln"/>
    <property type="match status" value="1"/>
</dbReference>
<comment type="subunit">
    <text evidence="3">May form heteromers.</text>
</comment>
<keyword evidence="8 15" id="KW-0406">Ion transport</keyword>
<dbReference type="PANTHER" id="PTHR34836">
    <property type="entry name" value="OS06G0188250 PROTEIN"/>
    <property type="match status" value="1"/>
</dbReference>
<dbReference type="SMART" id="SM00079">
    <property type="entry name" value="PBPe"/>
    <property type="match status" value="1"/>
</dbReference>
<evidence type="ECO:0000256" key="7">
    <source>
        <dbReference type="ARBA" id="ARBA00022989"/>
    </source>
</evidence>
<evidence type="ECO:0000259" key="19">
    <source>
        <dbReference type="SMART" id="SM00079"/>
    </source>
</evidence>
<evidence type="ECO:0000256" key="17">
    <source>
        <dbReference type="SAM" id="Phobius"/>
    </source>
</evidence>
<dbReference type="SUPFAM" id="SSF53850">
    <property type="entry name" value="Periplasmic binding protein-like II"/>
    <property type="match status" value="1"/>
</dbReference>
<evidence type="ECO:0000256" key="13">
    <source>
        <dbReference type="ARBA" id="ARBA00023303"/>
    </source>
</evidence>
<dbReference type="Pfam" id="PF10613">
    <property type="entry name" value="Lig_chan-Glu_bd"/>
    <property type="match status" value="1"/>
</dbReference>
<dbReference type="CDD" id="cd19990">
    <property type="entry name" value="PBP1_GABAb_receptor_plant"/>
    <property type="match status" value="1"/>
</dbReference>
<feature type="transmembrane region" description="Helical" evidence="17">
    <location>
        <begin position="653"/>
        <end position="677"/>
    </location>
</feature>
<evidence type="ECO:0000256" key="15">
    <source>
        <dbReference type="PIRNR" id="PIRNR037090"/>
    </source>
</evidence>
<comment type="subcellular location">
    <subcellularLocation>
        <location evidence="1">Membrane</location>
        <topology evidence="1">Multi-pass membrane protein</topology>
    </subcellularLocation>
</comment>
<evidence type="ECO:0000256" key="18">
    <source>
        <dbReference type="SAM" id="SignalP"/>
    </source>
</evidence>
<feature type="transmembrane region" description="Helical" evidence="17">
    <location>
        <begin position="828"/>
        <end position="847"/>
    </location>
</feature>
<dbReference type="InterPro" id="IPR001320">
    <property type="entry name" value="Iontro_rcpt_C"/>
</dbReference>
<comment type="function">
    <text evidence="15">Glutamate-gated receptor that probably acts as non-selective cation channel.</text>
</comment>
<dbReference type="InterPro" id="IPR015683">
    <property type="entry name" value="Ionotropic_Glu_rcpt"/>
</dbReference>
<dbReference type="Proteomes" id="UP001227230">
    <property type="component" value="Chromosome 11"/>
</dbReference>
<evidence type="ECO:0000256" key="14">
    <source>
        <dbReference type="ARBA" id="ARBA00049638"/>
    </source>
</evidence>
<dbReference type="EMBL" id="CP126658">
    <property type="protein sequence ID" value="WJZ98839.1"/>
    <property type="molecule type" value="Genomic_DNA"/>
</dbReference>
<evidence type="ECO:0000256" key="1">
    <source>
        <dbReference type="ARBA" id="ARBA00004141"/>
    </source>
</evidence>
<keyword evidence="21" id="KW-1185">Reference proteome</keyword>
<reference evidence="20 21" key="1">
    <citation type="journal article" date="2023" name="Hortic Res">
        <title>The complete reference genome for grapevine (Vitis vinifera L.) genetics and breeding.</title>
        <authorList>
            <person name="Shi X."/>
            <person name="Cao S."/>
            <person name="Wang X."/>
            <person name="Huang S."/>
            <person name="Wang Y."/>
            <person name="Liu Z."/>
            <person name="Liu W."/>
            <person name="Leng X."/>
            <person name="Peng Y."/>
            <person name="Wang N."/>
            <person name="Wang Y."/>
            <person name="Ma Z."/>
            <person name="Xu X."/>
            <person name="Zhang F."/>
            <person name="Xue H."/>
            <person name="Zhong H."/>
            <person name="Wang Y."/>
            <person name="Zhang K."/>
            <person name="Velt A."/>
            <person name="Avia K."/>
            <person name="Holtgrawe D."/>
            <person name="Grimplet J."/>
            <person name="Matus J.T."/>
            <person name="Ware D."/>
            <person name="Wu X."/>
            <person name="Wang H."/>
            <person name="Liu C."/>
            <person name="Fang Y."/>
            <person name="Rustenholz C."/>
            <person name="Cheng Z."/>
            <person name="Xiao H."/>
            <person name="Zhou Y."/>
        </authorList>
    </citation>
    <scope>NUCLEOTIDE SEQUENCE [LARGE SCALE GENOMIC DNA]</scope>
    <source>
        <strain evidence="21">cv. Pinot noir / PN40024</strain>
        <tissue evidence="20">Leaf</tissue>
    </source>
</reference>
<dbReference type="Pfam" id="PF01094">
    <property type="entry name" value="ANF_receptor"/>
    <property type="match status" value="1"/>
</dbReference>
<sequence length="910" mass="100741">MEYYCVIFLSITVFCNFLSLSSGNQTNNSSSMTLYGIGVVLDMGSSLGRMANNCISMAVSDFYSINRHYQTRLVLHTRDSMGEPLYALSSAIDLLENKNVHAILGPQTSEEAEFLVDLGDKARVPIVTFSVTTPFLSQEKTPYFVRVAINDNAQVKAIAAIVQAFRWRQVTLIHEDSNYGNGIIAYLIGAFEEIDSHVPYRSVISLRDTDDQITIELQKLMTMSTRVFVVHMSCSLASRLFLKAKELGMISKGYAWIITDGITSFLNSMDASVIDSMQGLVGLNPYIPPSEELNNFTVKWQNKFPNDNQSGKLNELNVFCLWAYDAVWALARAYEEIGPRMSQPQKLKSWSKFTNLASISVSQTGSKILKAILQSQFNGLSGKFQLKDGQLEPVAFQLVNVVGNGVKGIGFWTPKHGISREVNLSDSQLYSTSANSLQPTIWPGLSAVTPKGWTMPVSGKKLRIGVPVKGGFTELVKVDRNLQTGSVSVSGFCIDVFKAAVENLPYALTYEFIPFADSNGSSAGTYNDLVFQVYLQVFDAVVGDVTITANRSLYVDFTLPYTELGVGMVVPIEIGKAKNMWIFLEPLTVDLWLVSGAFFILTGCIVWFIERKINDEFKGSRAQQVGMILWYSFSTLVFSQREKLISNLSKCVVIVWLFAVLILTSSYTASLSSMLTVNRLQMLRKGSFIGYQYGSLIGEILNNLNFANSSLETYGSIEGYAHALIEGSKKGGVSAIIDEIPYIKLFLAQYGDQYTMMEPEYLTTNGFGFAFPKGSPLVQDISRAIAKLRADGELHKIQQTWFQDHSVFKKQESLTKPSILDSYSFRGLFLVTGTSSTLALIIFYVFLIKNKLTSEGQPQLCNRIAQEPLSDDSISMSAAALDISDHPTDNNISTEGEENLSDTDNGNQPS</sequence>
<feature type="transmembrane region" description="Helical" evidence="17">
    <location>
        <begin position="591"/>
        <end position="610"/>
    </location>
</feature>
<evidence type="ECO:0000256" key="4">
    <source>
        <dbReference type="ARBA" id="ARBA00022448"/>
    </source>
</evidence>
<keyword evidence="7 17" id="KW-1133">Transmembrane helix</keyword>
<dbReference type="Gene3D" id="1.10.287.70">
    <property type="match status" value="1"/>
</dbReference>
<organism evidence="20 21">
    <name type="scientific">Vitis vinifera</name>
    <name type="common">Grape</name>
    <dbReference type="NCBI Taxonomy" id="29760"/>
    <lineage>
        <taxon>Eukaryota</taxon>
        <taxon>Viridiplantae</taxon>
        <taxon>Streptophyta</taxon>
        <taxon>Embryophyta</taxon>
        <taxon>Tracheophyta</taxon>
        <taxon>Spermatophyta</taxon>
        <taxon>Magnoliopsida</taxon>
        <taxon>eudicotyledons</taxon>
        <taxon>Gunneridae</taxon>
        <taxon>Pentapetalae</taxon>
        <taxon>rosids</taxon>
        <taxon>Vitales</taxon>
        <taxon>Vitaceae</taxon>
        <taxon>Viteae</taxon>
        <taxon>Vitis</taxon>
    </lineage>
</organism>
<evidence type="ECO:0000313" key="20">
    <source>
        <dbReference type="EMBL" id="WJZ98839.1"/>
    </source>
</evidence>
<evidence type="ECO:0000256" key="12">
    <source>
        <dbReference type="ARBA" id="ARBA00023286"/>
    </source>
</evidence>
<dbReference type="InterPro" id="IPR028082">
    <property type="entry name" value="Peripla_BP_I"/>
</dbReference>
<comment type="similarity">
    <text evidence="2 15">Belongs to the glutamate-gated ion channel (TC 1.A.10.1) family.</text>
</comment>
<accession>A0ABY9CU72</accession>
<evidence type="ECO:0000313" key="21">
    <source>
        <dbReference type="Proteomes" id="UP001227230"/>
    </source>
</evidence>
<keyword evidence="5 17" id="KW-0812">Transmembrane</keyword>
<feature type="region of interest" description="Disordered" evidence="16">
    <location>
        <begin position="884"/>
        <end position="910"/>
    </location>
</feature>
<keyword evidence="12 15" id="KW-1071">Ligand-gated ion channel</keyword>
<feature type="domain" description="Ionotropic glutamate receptor C-terminal" evidence="19">
    <location>
        <begin position="461"/>
        <end position="804"/>
    </location>
</feature>
<keyword evidence="10 15" id="KW-0675">Receptor</keyword>
<evidence type="ECO:0000256" key="9">
    <source>
        <dbReference type="ARBA" id="ARBA00023136"/>
    </source>
</evidence>
<dbReference type="Gene3D" id="3.40.190.10">
    <property type="entry name" value="Periplasmic binding protein-like II"/>
    <property type="match status" value="2"/>
</dbReference>
<comment type="function">
    <text evidence="14">Glutamate-gated receptor that probably acts as a non-selective cation channel. May be involved in light-signal transduction and calcium homeostasis via the regulation of calcium influx into cells.</text>
</comment>
<gene>
    <name evidence="20" type="ORF">VitviT2T_017339</name>
</gene>
<dbReference type="PANTHER" id="PTHR34836:SF1">
    <property type="entry name" value="OS09G0428600 PROTEIN"/>
    <property type="match status" value="1"/>
</dbReference>